<gene>
    <name evidence="2" type="ORF">IKC_06481</name>
</gene>
<dbReference type="EMBL" id="AHFK01000105">
    <property type="protein sequence ID" value="EOQ01562.1"/>
    <property type="molecule type" value="Genomic_DNA"/>
</dbReference>
<feature type="region of interest" description="Disordered" evidence="1">
    <location>
        <begin position="21"/>
        <end position="48"/>
    </location>
</feature>
<proteinExistence type="predicted"/>
<dbReference type="RefSeq" id="WP_016123955.1">
    <property type="nucleotide sequence ID" value="NZ_KB976847.1"/>
</dbReference>
<organism evidence="2 3">
    <name type="scientific">Bacillus cereus VD184</name>
    <dbReference type="NCBI Taxonomy" id="1053242"/>
    <lineage>
        <taxon>Bacteria</taxon>
        <taxon>Bacillati</taxon>
        <taxon>Bacillota</taxon>
        <taxon>Bacilli</taxon>
        <taxon>Bacillales</taxon>
        <taxon>Bacillaceae</taxon>
        <taxon>Bacillus</taxon>
        <taxon>Bacillus cereus group</taxon>
    </lineage>
</organism>
<accession>A0A9W5R0P1</accession>
<evidence type="ECO:0000256" key="1">
    <source>
        <dbReference type="SAM" id="MobiDB-lite"/>
    </source>
</evidence>
<evidence type="ECO:0000313" key="3">
    <source>
        <dbReference type="Proteomes" id="UP000014028"/>
    </source>
</evidence>
<evidence type="ECO:0000313" key="2">
    <source>
        <dbReference type="EMBL" id="EOQ01562.1"/>
    </source>
</evidence>
<sequence>MFNIGSLSSAANQLDVLEVQSVSNEMAPPESPDLPENRHISSGANGWENMTSTQNAVINTEKDYEITSSSAYTWGNSAINYHTKSSVYSTKIIMVVG</sequence>
<protein>
    <submittedName>
        <fullName evidence="2">Uncharacterized protein</fullName>
    </submittedName>
</protein>
<comment type="caution">
    <text evidence="2">The sequence shown here is derived from an EMBL/GenBank/DDBJ whole genome shotgun (WGS) entry which is preliminary data.</text>
</comment>
<name>A0A9W5R0P1_BACCE</name>
<dbReference type="Proteomes" id="UP000014028">
    <property type="component" value="Unassembled WGS sequence"/>
</dbReference>
<reference evidence="2 3" key="1">
    <citation type="submission" date="2012-12" db="EMBL/GenBank/DDBJ databases">
        <title>The Genome Sequence of Bacillus cereus VD184.</title>
        <authorList>
            <consortium name="The Broad Institute Genome Sequencing Platform"/>
            <consortium name="The Broad Institute Genome Sequencing Center for Infectious Disease"/>
            <person name="Feldgarden M."/>
            <person name="Van der Auwera G.A."/>
            <person name="Mahillon J."/>
            <person name="Duprez V."/>
            <person name="Timmery S."/>
            <person name="Mattelet C."/>
            <person name="Dierick K."/>
            <person name="Sun M."/>
            <person name="Yu Z."/>
            <person name="Zhu L."/>
            <person name="Hu X."/>
            <person name="Shank E.B."/>
            <person name="Swiecicka I."/>
            <person name="Hansen B.M."/>
            <person name="Andrup L."/>
            <person name="Walker B."/>
            <person name="Young S.K."/>
            <person name="Zeng Q."/>
            <person name="Gargeya S."/>
            <person name="Fitzgerald M."/>
            <person name="Haas B."/>
            <person name="Abouelleil A."/>
            <person name="Alvarado L."/>
            <person name="Arachchi H.M."/>
            <person name="Berlin A.M."/>
            <person name="Chapman S.B."/>
            <person name="Dewar J."/>
            <person name="Goldberg J."/>
            <person name="Griggs A."/>
            <person name="Gujja S."/>
            <person name="Hansen M."/>
            <person name="Howarth C."/>
            <person name="Imamovic A."/>
            <person name="Larimer J."/>
            <person name="McCowan C."/>
            <person name="Murphy C."/>
            <person name="Neiman D."/>
            <person name="Pearson M."/>
            <person name="Priest M."/>
            <person name="Roberts A."/>
            <person name="Saif S."/>
            <person name="Shea T."/>
            <person name="Sisk P."/>
            <person name="Sykes S."/>
            <person name="Wortman J."/>
            <person name="Nusbaum C."/>
            <person name="Birren B."/>
        </authorList>
    </citation>
    <scope>NUCLEOTIDE SEQUENCE [LARGE SCALE GENOMIC DNA]</scope>
    <source>
        <strain evidence="2 3">VD184</strain>
    </source>
</reference>
<dbReference type="AlphaFoldDB" id="A0A9W5R0P1"/>